<dbReference type="InterPro" id="IPR037120">
    <property type="entry name" value="Haem_peroxidase_sf_animal"/>
</dbReference>
<evidence type="ECO:0000313" key="5">
    <source>
        <dbReference type="EMBL" id="NVO58253.1"/>
    </source>
</evidence>
<dbReference type="SUPFAM" id="SSF48113">
    <property type="entry name" value="Heme-dependent peroxidases"/>
    <property type="match status" value="1"/>
</dbReference>
<proteinExistence type="predicted"/>
<keyword evidence="4" id="KW-0408">Iron</keyword>
<dbReference type="PANTHER" id="PTHR11903:SF39">
    <property type="entry name" value="PROSTAGLANDIN G_H SYNTHASE 2-LIKE"/>
    <property type="match status" value="1"/>
</dbReference>
<reference evidence="5 6" key="1">
    <citation type="submission" date="2020-06" db="EMBL/GenBank/DDBJ databases">
        <authorList>
            <person name="Cao W.R."/>
        </authorList>
    </citation>
    <scope>NUCLEOTIDE SEQUENCE [LARGE SCALE GENOMIC DNA]</scope>
    <source>
        <strain evidence="5 6">B1Z28</strain>
    </source>
</reference>
<dbReference type="EMBL" id="JABXWT010000021">
    <property type="protein sequence ID" value="NVO58253.1"/>
    <property type="molecule type" value="Genomic_DNA"/>
</dbReference>
<keyword evidence="6" id="KW-1185">Reference proteome</keyword>
<dbReference type="Pfam" id="PF03098">
    <property type="entry name" value="An_peroxidase"/>
    <property type="match status" value="1"/>
</dbReference>
<dbReference type="InterPro" id="IPR019791">
    <property type="entry name" value="Haem_peroxidase_animal"/>
</dbReference>
<dbReference type="PANTHER" id="PTHR11903">
    <property type="entry name" value="PROSTAGLANDIN G/H SYNTHASE"/>
    <property type="match status" value="1"/>
</dbReference>
<gene>
    <name evidence="5" type="ORF">HW561_20925</name>
</gene>
<sequence>MPLFSYSVQEKIFAAVEAIPPLAKWVNRLLINRIVKRARSRPHPLSTAHDFVSWKGLTDRRWSGRHLPPGVRTTMPEVDDLLDLFERRDSTQRLCPKSTCLFPAFAQYLTDGFLRTETDNLIAKGETADTRLRRNTSNHEIDMCTLYGRTQAQTDALRLSSETRGEKGRLRSQKLNEEEYSPFLYSDGQVDPDFAVLDRPLGESDLTDELRAKLFAVGGDRVNSVPQVAMLNTLFLREHNRLAGEIETAHPDWSDERIFETARNTVIVIFIKMVVEDYINHIAPVPFKLKADPSVAWRAPWNKPNWITVEFSLLYRWHALIPDTLQWDATPQPVSSTFMNNALLLKAGLLQSFRLISATPAGEVGPRNTAKPLLHVEKSSIEQDRFCQLASYSDYRNYLGQSRPTHWSNISTDPDVATKLSKLYDDPRNVDFHVGLFCEDRVPNSPLPSLILSFVALDAFSQALTNPLLSEHVFRPSTFSEPGWRAIQSTNVLRDIVDRNVAGGAGDTFISMTRQDWVPE</sequence>
<dbReference type="CDD" id="cd09816">
    <property type="entry name" value="prostaglandin_endoperoxide_synthase"/>
    <property type="match status" value="1"/>
</dbReference>
<dbReference type="InterPro" id="IPR050783">
    <property type="entry name" value="Oxylipin_biosynth_metab"/>
</dbReference>
<dbReference type="Gene3D" id="1.10.640.10">
    <property type="entry name" value="Haem peroxidase domain superfamily, animal type"/>
    <property type="match status" value="1"/>
</dbReference>
<dbReference type="InterPro" id="IPR010255">
    <property type="entry name" value="Haem_peroxidase_sf"/>
</dbReference>
<name>A0ABX2PVN9_9RHOB</name>
<keyword evidence="1" id="KW-0479">Metal-binding</keyword>
<evidence type="ECO:0000256" key="2">
    <source>
        <dbReference type="ARBA" id="ARBA00022964"/>
    </source>
</evidence>
<organism evidence="5 6">
    <name type="scientific">Ruegeria haliotis</name>
    <dbReference type="NCBI Taxonomy" id="2747601"/>
    <lineage>
        <taxon>Bacteria</taxon>
        <taxon>Pseudomonadati</taxon>
        <taxon>Pseudomonadota</taxon>
        <taxon>Alphaproteobacteria</taxon>
        <taxon>Rhodobacterales</taxon>
        <taxon>Roseobacteraceae</taxon>
        <taxon>Ruegeria</taxon>
    </lineage>
</organism>
<dbReference type="Proteomes" id="UP000630805">
    <property type="component" value="Unassembled WGS sequence"/>
</dbReference>
<comment type="caution">
    <text evidence="5">The sequence shown here is derived from an EMBL/GenBank/DDBJ whole genome shotgun (WGS) entry which is preliminary data.</text>
</comment>
<dbReference type="PRINTS" id="PR00457">
    <property type="entry name" value="ANPEROXIDASE"/>
</dbReference>
<evidence type="ECO:0000256" key="4">
    <source>
        <dbReference type="ARBA" id="ARBA00023004"/>
    </source>
</evidence>
<keyword evidence="3" id="KW-0560">Oxidoreductase</keyword>
<evidence type="ECO:0000256" key="3">
    <source>
        <dbReference type="ARBA" id="ARBA00023002"/>
    </source>
</evidence>
<keyword evidence="2" id="KW-0223">Dioxygenase</keyword>
<dbReference type="GO" id="GO:0004601">
    <property type="term" value="F:peroxidase activity"/>
    <property type="evidence" value="ECO:0007669"/>
    <property type="project" value="UniProtKB-KW"/>
</dbReference>
<evidence type="ECO:0000256" key="1">
    <source>
        <dbReference type="ARBA" id="ARBA00022723"/>
    </source>
</evidence>
<keyword evidence="5" id="KW-0575">Peroxidase</keyword>
<protein>
    <submittedName>
        <fullName evidence="5">Heme peroxidase</fullName>
    </submittedName>
</protein>
<dbReference type="RefSeq" id="WP_176867296.1">
    <property type="nucleotide sequence ID" value="NZ_JABXWT010000021.1"/>
</dbReference>
<evidence type="ECO:0000313" key="6">
    <source>
        <dbReference type="Proteomes" id="UP000630805"/>
    </source>
</evidence>
<dbReference type="PROSITE" id="PS50292">
    <property type="entry name" value="PEROXIDASE_3"/>
    <property type="match status" value="1"/>
</dbReference>
<accession>A0ABX2PVN9</accession>